<accession>A0ABV4VMU6</accession>
<feature type="transmembrane region" description="Helical" evidence="2">
    <location>
        <begin position="6"/>
        <end position="27"/>
    </location>
</feature>
<feature type="compositionally biased region" description="Basic and acidic residues" evidence="1">
    <location>
        <begin position="90"/>
        <end position="110"/>
    </location>
</feature>
<dbReference type="Pfam" id="PF05036">
    <property type="entry name" value="SPOR"/>
    <property type="match status" value="1"/>
</dbReference>
<evidence type="ECO:0000256" key="1">
    <source>
        <dbReference type="SAM" id="MobiDB-lite"/>
    </source>
</evidence>
<protein>
    <submittedName>
        <fullName evidence="4">Cell division protein DedD</fullName>
    </submittedName>
</protein>
<reference evidence="4 5" key="1">
    <citation type="submission" date="2024-09" db="EMBL/GenBank/DDBJ databases">
        <authorList>
            <person name="Zhang Y."/>
        </authorList>
    </citation>
    <scope>NUCLEOTIDE SEQUENCE [LARGE SCALE GENOMIC DNA]</scope>
    <source>
        <strain evidence="4 5">ZJ318</strain>
    </source>
</reference>
<keyword evidence="2" id="KW-1133">Transmembrane helix</keyword>
<dbReference type="InterPro" id="IPR007730">
    <property type="entry name" value="SPOR-like_dom"/>
</dbReference>
<dbReference type="PANTHER" id="PTHR38687">
    <property type="entry name" value="CELL DIVISION PROTEIN DEDD-RELATED"/>
    <property type="match status" value="1"/>
</dbReference>
<dbReference type="NCBIfam" id="NF008641">
    <property type="entry name" value="PRK11633.1"/>
    <property type="match status" value="1"/>
</dbReference>
<dbReference type="RefSeq" id="WP_088212175.1">
    <property type="nucleotide sequence ID" value="NZ_JBCASL010000007.1"/>
</dbReference>
<dbReference type="InterPro" id="IPR052521">
    <property type="entry name" value="Cell_div_SPOR-domain"/>
</dbReference>
<keyword evidence="4" id="KW-0132">Cell division</keyword>
<dbReference type="InterPro" id="IPR036680">
    <property type="entry name" value="SPOR-like_sf"/>
</dbReference>
<feature type="compositionally biased region" description="Basic and acidic residues" evidence="1">
    <location>
        <begin position="162"/>
        <end position="186"/>
    </location>
</feature>
<dbReference type="Gene3D" id="3.30.70.1070">
    <property type="entry name" value="Sporulation related repeat"/>
    <property type="match status" value="1"/>
</dbReference>
<dbReference type="EMBL" id="JBHFGU010000007">
    <property type="protein sequence ID" value="MFB2621626.1"/>
    <property type="molecule type" value="Genomic_DNA"/>
</dbReference>
<organism evidence="4 5">
    <name type="scientific">Shewanella mangrovisoli</name>
    <dbReference type="NCBI Taxonomy" id="2864211"/>
    <lineage>
        <taxon>Bacteria</taxon>
        <taxon>Pseudomonadati</taxon>
        <taxon>Pseudomonadota</taxon>
        <taxon>Gammaproteobacteria</taxon>
        <taxon>Alteromonadales</taxon>
        <taxon>Shewanellaceae</taxon>
        <taxon>Shewanella</taxon>
    </lineage>
</organism>
<evidence type="ECO:0000256" key="2">
    <source>
        <dbReference type="SAM" id="Phobius"/>
    </source>
</evidence>
<evidence type="ECO:0000313" key="4">
    <source>
        <dbReference type="EMBL" id="MFB2621626.1"/>
    </source>
</evidence>
<dbReference type="SUPFAM" id="SSF110997">
    <property type="entry name" value="Sporulation related repeat"/>
    <property type="match status" value="1"/>
</dbReference>
<comment type="caution">
    <text evidence="4">The sequence shown here is derived from an EMBL/GenBank/DDBJ whole genome shotgun (WGS) entry which is preliminary data.</text>
</comment>
<dbReference type="GO" id="GO:0051301">
    <property type="term" value="P:cell division"/>
    <property type="evidence" value="ECO:0007669"/>
    <property type="project" value="UniProtKB-KW"/>
</dbReference>
<dbReference type="PANTHER" id="PTHR38687:SF1">
    <property type="entry name" value="CELL DIVISION PROTEIN DEDD"/>
    <property type="match status" value="1"/>
</dbReference>
<evidence type="ECO:0000313" key="5">
    <source>
        <dbReference type="Proteomes" id="UP001576708"/>
    </source>
</evidence>
<keyword evidence="2" id="KW-0472">Membrane</keyword>
<sequence length="274" mass="29536">MSSQFHNRLVGTVVLVALGVIFLPDILDGKKDRQEEQFAEIPLRPAAIAQQNADDMFEVLSTQDVDGEGALPEESSPNDEAALAQAVNTDVKDTSAAKVEPKSDAVKEQAKPQTAKTETKPEVKAPVKTETAKAEPKKETPKPTPAKTETKKPETKPTVVAKTDKPKAETAKTESAKPAKDDGIKVVSRDSLKPGLTLQLGAFSNAANVKALVAQLRKSGYKAYTIPDTPKDGILTKVFVGPDVSESKLKKMQEEIETLTRLKGRIVPFNPLES</sequence>
<proteinExistence type="predicted"/>
<keyword evidence="4" id="KW-0131">Cell cycle</keyword>
<feature type="region of interest" description="Disordered" evidence="1">
    <location>
        <begin position="54"/>
        <end position="186"/>
    </location>
</feature>
<gene>
    <name evidence="4" type="primary">dedD</name>
    <name evidence="4" type="ORF">ACE02W_17565</name>
</gene>
<dbReference type="Proteomes" id="UP001576708">
    <property type="component" value="Unassembled WGS sequence"/>
</dbReference>
<feature type="compositionally biased region" description="Basic and acidic residues" evidence="1">
    <location>
        <begin position="117"/>
        <end position="141"/>
    </location>
</feature>
<name>A0ABV4VMU6_9GAMM</name>
<keyword evidence="5" id="KW-1185">Reference proteome</keyword>
<dbReference type="PROSITE" id="PS51724">
    <property type="entry name" value="SPOR"/>
    <property type="match status" value="1"/>
</dbReference>
<feature type="domain" description="SPOR" evidence="3">
    <location>
        <begin position="190"/>
        <end position="269"/>
    </location>
</feature>
<keyword evidence="2" id="KW-0812">Transmembrane</keyword>
<evidence type="ECO:0000259" key="3">
    <source>
        <dbReference type="PROSITE" id="PS51724"/>
    </source>
</evidence>